<reference evidence="1" key="2">
    <citation type="journal article" date="2011" name="Microb. Ecol.">
        <title>Taxonomic and Functional Metagenomic Profiling of the Microbial Community in the Anoxic Sediment of a Sub-saline Shallow Lake (Laguna de Carrizo, Central Spain).</title>
        <authorList>
            <person name="Ferrer M."/>
            <person name="Guazzaroni M.E."/>
            <person name="Richter M."/>
            <person name="Garcia-Salamanca A."/>
            <person name="Yarza P."/>
            <person name="Suarez-Suarez A."/>
            <person name="Solano J."/>
            <person name="Alcaide M."/>
            <person name="van Dillewijn P."/>
            <person name="Molina-Henares M.A."/>
            <person name="Lopez-Cortes N."/>
            <person name="Al-Ramahi Y."/>
            <person name="Guerrero C."/>
            <person name="Acosta A."/>
            <person name="de Eugenio L.I."/>
            <person name="Martinez V."/>
            <person name="Marques S."/>
            <person name="Rojo F."/>
            <person name="Santero E."/>
            <person name="Genilloud O."/>
            <person name="Perez-Perez J."/>
            <person name="Rossello-Mora R."/>
            <person name="Ramos J.L."/>
        </authorList>
    </citation>
    <scope>NUCLEOTIDE SEQUENCE</scope>
</reference>
<reference evidence="1" key="1">
    <citation type="submission" date="2010-07" db="EMBL/GenBank/DDBJ databases">
        <authorList>
            <consortium name="CONSOLIDER consortium CSD2007-00005"/>
            <person name="Guazzaroni M.-E."/>
            <person name="Richter M."/>
            <person name="Garcia-Salamanca A."/>
            <person name="Yarza P."/>
            <person name="Ferrer M."/>
        </authorList>
    </citation>
    <scope>NUCLEOTIDE SEQUENCE</scope>
</reference>
<accession>D9PFK4</accession>
<evidence type="ECO:0000313" key="1">
    <source>
        <dbReference type="EMBL" id="EFK97659.1"/>
    </source>
</evidence>
<sequence>GAPEIVPEQNMLFELGDVDGLARMLAEHFSAGNREALGVARARRRLAESFSDHVARKRFFSLPMVAAVPDMCMLVTGT</sequence>
<gene>
    <name evidence="1" type="ORF">LDC_0286</name>
</gene>
<name>D9PFK4_9ZZZZ</name>
<feature type="non-terminal residue" evidence="1">
    <location>
        <position position="1"/>
    </location>
</feature>
<comment type="caution">
    <text evidence="1">The sequence shown here is derived from an EMBL/GenBank/DDBJ whole genome shotgun (WGS) entry which is preliminary data.</text>
</comment>
<dbReference type="EMBL" id="ADZX01000075">
    <property type="protein sequence ID" value="EFK97659.1"/>
    <property type="molecule type" value="Genomic_DNA"/>
</dbReference>
<protein>
    <submittedName>
        <fullName evidence="1">Uncharacterized protein</fullName>
    </submittedName>
</protein>
<proteinExistence type="predicted"/>
<organism evidence="1">
    <name type="scientific">sediment metagenome</name>
    <dbReference type="NCBI Taxonomy" id="749907"/>
    <lineage>
        <taxon>unclassified sequences</taxon>
        <taxon>metagenomes</taxon>
        <taxon>ecological metagenomes</taxon>
    </lineage>
</organism>
<dbReference type="AlphaFoldDB" id="D9PFK4"/>